<protein>
    <submittedName>
        <fullName evidence="1">Uncharacterized protein</fullName>
    </submittedName>
</protein>
<accession>A0A3M0LDJ7</accession>
<evidence type="ECO:0000313" key="1">
    <source>
        <dbReference type="EMBL" id="RMC17207.1"/>
    </source>
</evidence>
<dbReference type="EMBL" id="QRBI01000099">
    <property type="protein sequence ID" value="RMC17207.1"/>
    <property type="molecule type" value="Genomic_DNA"/>
</dbReference>
<sequence length="146" mass="16319">MESRPWRRRKSRLSQAGLKGIPKLLMFSWRSSSDNRIIDALYYLIQQVEVLGLASGLQQLLAVLQSGAEWLESSPGEKDLEVDNHLSMSQDCAQAAKKASCILAWNSVAIRTREVNFPLHSVILEVFSSFNDSDSIFYVAISLCLG</sequence>
<dbReference type="Proteomes" id="UP000269221">
    <property type="component" value="Unassembled WGS sequence"/>
</dbReference>
<comment type="caution">
    <text evidence="1">The sequence shown here is derived from an EMBL/GenBank/DDBJ whole genome shotgun (WGS) entry which is preliminary data.</text>
</comment>
<keyword evidence="2" id="KW-1185">Reference proteome</keyword>
<proteinExistence type="predicted"/>
<evidence type="ECO:0000313" key="2">
    <source>
        <dbReference type="Proteomes" id="UP000269221"/>
    </source>
</evidence>
<dbReference type="AlphaFoldDB" id="A0A3M0LDJ7"/>
<reference evidence="1 2" key="1">
    <citation type="submission" date="2018-07" db="EMBL/GenBank/DDBJ databases">
        <title>A high quality draft genome assembly of the barn swallow (H. rustica rustica).</title>
        <authorList>
            <person name="Formenti G."/>
            <person name="Chiara M."/>
            <person name="Poveda L."/>
            <person name="Francoijs K.-J."/>
            <person name="Bonisoli-Alquati A."/>
            <person name="Canova L."/>
            <person name="Gianfranceschi L."/>
            <person name="Horner D.S."/>
            <person name="Saino N."/>
        </authorList>
    </citation>
    <scope>NUCLEOTIDE SEQUENCE [LARGE SCALE GENOMIC DNA]</scope>
    <source>
        <strain evidence="1">Chelidonia</strain>
        <tissue evidence="1">Blood</tissue>
    </source>
</reference>
<organism evidence="1 2">
    <name type="scientific">Hirundo rustica rustica</name>
    <dbReference type="NCBI Taxonomy" id="333673"/>
    <lineage>
        <taxon>Eukaryota</taxon>
        <taxon>Metazoa</taxon>
        <taxon>Chordata</taxon>
        <taxon>Craniata</taxon>
        <taxon>Vertebrata</taxon>
        <taxon>Euteleostomi</taxon>
        <taxon>Archelosauria</taxon>
        <taxon>Archosauria</taxon>
        <taxon>Dinosauria</taxon>
        <taxon>Saurischia</taxon>
        <taxon>Theropoda</taxon>
        <taxon>Coelurosauria</taxon>
        <taxon>Aves</taxon>
        <taxon>Neognathae</taxon>
        <taxon>Neoaves</taxon>
        <taxon>Telluraves</taxon>
        <taxon>Australaves</taxon>
        <taxon>Passeriformes</taxon>
        <taxon>Sylvioidea</taxon>
        <taxon>Hirundinidae</taxon>
        <taxon>Hirundo</taxon>
    </lineage>
</organism>
<name>A0A3M0LDJ7_HIRRU</name>
<gene>
    <name evidence="1" type="ORF">DUI87_05784</name>
</gene>
<dbReference type="STRING" id="333673.A0A3M0LDJ7"/>